<dbReference type="InterPro" id="IPR036890">
    <property type="entry name" value="HATPase_C_sf"/>
</dbReference>
<dbReference type="PANTHER" id="PTHR45436">
    <property type="entry name" value="SENSOR HISTIDINE KINASE YKOH"/>
    <property type="match status" value="1"/>
</dbReference>
<feature type="domain" description="Histidine kinase" evidence="12">
    <location>
        <begin position="247"/>
        <end position="447"/>
    </location>
</feature>
<sequence>MKKKARSLKWRLVWQLIALQAAVLSVIVIGVMSLLLEANISDKIMEAGAAEIVANAVSRDAAGELTLDPSPDLNWLNAEAPDFWFVVVDDRGKSLSRGTIPPAFRRMAEDLGRFSYGDIRGASGDEKLSGVIRTFQSKVGPISVLAGAGRMLSVPFVVFVLSQLLVVPLLALLALVTLVVIPVIVTRAFAGMKEIAGEAERIDIDRRGTRLSAENVPAEVAPLVNAVNDALNRLDEGYDRHKRFLADAAHELRTPIAILQTRLEDLASGPEQGRLLADIARLSLTAEQLLDLQRLDQQPCQMSPVDLVALGLCVTADLAPLAIAAGYQLSYEAGKEPVLVSGDQASLQRAVTNLIQNAIEHAGGQGTITVTVERSGCIEVSDEGPGIPAQHREQIFEPFYRLQARDHGAGLGLHLVQEVVQRHDGHVVVIDGPQGGSCFRMTLPLLS</sequence>
<reference evidence="13 14" key="1">
    <citation type="submission" date="2019-04" db="EMBL/GenBank/DDBJ databases">
        <title>Phreatobacter aquaticus sp. nov.</title>
        <authorList>
            <person name="Choi A."/>
        </authorList>
    </citation>
    <scope>NUCLEOTIDE SEQUENCE [LARGE SCALE GENOMIC DNA]</scope>
    <source>
        <strain evidence="13 14">KCTC 52518</strain>
    </source>
</reference>
<dbReference type="EC" id="2.7.13.3" evidence="3"/>
<comment type="subcellular location">
    <subcellularLocation>
        <location evidence="2">Membrane</location>
        <topology evidence="2">Multi-pass membrane protein</topology>
    </subcellularLocation>
</comment>
<dbReference type="InterPro" id="IPR003661">
    <property type="entry name" value="HisK_dim/P_dom"/>
</dbReference>
<dbReference type="EMBL" id="CP039690">
    <property type="protein sequence ID" value="QCI64024.1"/>
    <property type="molecule type" value="Genomic_DNA"/>
</dbReference>
<evidence type="ECO:0000256" key="10">
    <source>
        <dbReference type="ARBA" id="ARBA00023136"/>
    </source>
</evidence>
<dbReference type="OrthoDB" id="9809329at2"/>
<dbReference type="Gene3D" id="1.10.287.130">
    <property type="match status" value="1"/>
</dbReference>
<evidence type="ECO:0000256" key="2">
    <source>
        <dbReference type="ARBA" id="ARBA00004141"/>
    </source>
</evidence>
<dbReference type="CDD" id="cd00075">
    <property type="entry name" value="HATPase"/>
    <property type="match status" value="1"/>
</dbReference>
<keyword evidence="5" id="KW-0808">Transferase</keyword>
<protein>
    <recommendedName>
        <fullName evidence="3">histidine kinase</fullName>
        <ecNumber evidence="3">2.7.13.3</ecNumber>
    </recommendedName>
</protein>
<keyword evidence="7 13" id="KW-0418">Kinase</keyword>
<keyword evidence="8 11" id="KW-1133">Transmembrane helix</keyword>
<dbReference type="SUPFAM" id="SSF47384">
    <property type="entry name" value="Homodimeric domain of signal transducing histidine kinase"/>
    <property type="match status" value="1"/>
</dbReference>
<dbReference type="InterPro" id="IPR004358">
    <property type="entry name" value="Sig_transdc_His_kin-like_C"/>
</dbReference>
<keyword evidence="6 11" id="KW-0812">Transmembrane</keyword>
<proteinExistence type="predicted"/>
<evidence type="ECO:0000256" key="1">
    <source>
        <dbReference type="ARBA" id="ARBA00000085"/>
    </source>
</evidence>
<evidence type="ECO:0000256" key="4">
    <source>
        <dbReference type="ARBA" id="ARBA00022553"/>
    </source>
</evidence>
<dbReference type="Gene3D" id="3.30.565.10">
    <property type="entry name" value="Histidine kinase-like ATPase, C-terminal domain"/>
    <property type="match status" value="1"/>
</dbReference>
<organism evidence="13 14">
    <name type="scientific">Phreatobacter stygius</name>
    <dbReference type="NCBI Taxonomy" id="1940610"/>
    <lineage>
        <taxon>Bacteria</taxon>
        <taxon>Pseudomonadati</taxon>
        <taxon>Pseudomonadota</taxon>
        <taxon>Alphaproteobacteria</taxon>
        <taxon>Hyphomicrobiales</taxon>
        <taxon>Phreatobacteraceae</taxon>
        <taxon>Phreatobacter</taxon>
    </lineage>
</organism>
<evidence type="ECO:0000259" key="12">
    <source>
        <dbReference type="PROSITE" id="PS50109"/>
    </source>
</evidence>
<dbReference type="Pfam" id="PF00512">
    <property type="entry name" value="HisKA"/>
    <property type="match status" value="1"/>
</dbReference>
<dbReference type="SUPFAM" id="SSF55874">
    <property type="entry name" value="ATPase domain of HSP90 chaperone/DNA topoisomerase II/histidine kinase"/>
    <property type="match status" value="1"/>
</dbReference>
<evidence type="ECO:0000256" key="9">
    <source>
        <dbReference type="ARBA" id="ARBA00023012"/>
    </source>
</evidence>
<dbReference type="InterPro" id="IPR005467">
    <property type="entry name" value="His_kinase_dom"/>
</dbReference>
<dbReference type="SMART" id="SM00388">
    <property type="entry name" value="HisKA"/>
    <property type="match status" value="1"/>
</dbReference>
<feature type="transmembrane region" description="Helical" evidence="11">
    <location>
        <begin position="156"/>
        <end position="185"/>
    </location>
</feature>
<dbReference type="GO" id="GO:0005886">
    <property type="term" value="C:plasma membrane"/>
    <property type="evidence" value="ECO:0007669"/>
    <property type="project" value="TreeGrafter"/>
</dbReference>
<accession>A0A4D7ARL4</accession>
<keyword evidence="14" id="KW-1185">Reference proteome</keyword>
<dbReference type="PROSITE" id="PS50109">
    <property type="entry name" value="HIS_KIN"/>
    <property type="match status" value="1"/>
</dbReference>
<name>A0A4D7ARL4_9HYPH</name>
<dbReference type="SMART" id="SM00387">
    <property type="entry name" value="HATPase_c"/>
    <property type="match status" value="1"/>
</dbReference>
<evidence type="ECO:0000313" key="13">
    <source>
        <dbReference type="EMBL" id="QCI64024.1"/>
    </source>
</evidence>
<keyword evidence="10 11" id="KW-0472">Membrane</keyword>
<dbReference type="PANTHER" id="PTHR45436:SF15">
    <property type="entry name" value="SENSOR HISTIDINE KINASE CUSS"/>
    <property type="match status" value="1"/>
</dbReference>
<evidence type="ECO:0000256" key="7">
    <source>
        <dbReference type="ARBA" id="ARBA00022777"/>
    </source>
</evidence>
<evidence type="ECO:0000313" key="14">
    <source>
        <dbReference type="Proteomes" id="UP000298781"/>
    </source>
</evidence>
<feature type="transmembrane region" description="Helical" evidence="11">
    <location>
        <begin position="12"/>
        <end position="36"/>
    </location>
</feature>
<keyword evidence="4" id="KW-0597">Phosphoprotein</keyword>
<evidence type="ECO:0000256" key="3">
    <source>
        <dbReference type="ARBA" id="ARBA00012438"/>
    </source>
</evidence>
<evidence type="ECO:0000256" key="6">
    <source>
        <dbReference type="ARBA" id="ARBA00022692"/>
    </source>
</evidence>
<dbReference type="CDD" id="cd00082">
    <property type="entry name" value="HisKA"/>
    <property type="match status" value="1"/>
</dbReference>
<evidence type="ECO:0000256" key="8">
    <source>
        <dbReference type="ARBA" id="ARBA00022989"/>
    </source>
</evidence>
<dbReference type="Proteomes" id="UP000298781">
    <property type="component" value="Chromosome"/>
</dbReference>
<dbReference type="KEGG" id="pstg:E8M01_07055"/>
<gene>
    <name evidence="13" type="ORF">E8M01_07055</name>
</gene>
<comment type="catalytic activity">
    <reaction evidence="1">
        <text>ATP + protein L-histidine = ADP + protein N-phospho-L-histidine.</text>
        <dbReference type="EC" id="2.7.13.3"/>
    </reaction>
</comment>
<dbReference type="InterPro" id="IPR050428">
    <property type="entry name" value="TCS_sensor_his_kinase"/>
</dbReference>
<evidence type="ECO:0000256" key="5">
    <source>
        <dbReference type="ARBA" id="ARBA00022679"/>
    </source>
</evidence>
<evidence type="ECO:0000256" key="11">
    <source>
        <dbReference type="SAM" id="Phobius"/>
    </source>
</evidence>
<dbReference type="InterPro" id="IPR036097">
    <property type="entry name" value="HisK_dim/P_sf"/>
</dbReference>
<dbReference type="RefSeq" id="WP_136959480.1">
    <property type="nucleotide sequence ID" value="NZ_CP039690.1"/>
</dbReference>
<dbReference type="GO" id="GO:0000155">
    <property type="term" value="F:phosphorelay sensor kinase activity"/>
    <property type="evidence" value="ECO:0007669"/>
    <property type="project" value="InterPro"/>
</dbReference>
<dbReference type="PRINTS" id="PR00344">
    <property type="entry name" value="BCTRLSENSOR"/>
</dbReference>
<keyword evidence="9" id="KW-0902">Two-component regulatory system</keyword>
<dbReference type="Pfam" id="PF02518">
    <property type="entry name" value="HATPase_c"/>
    <property type="match status" value="1"/>
</dbReference>
<dbReference type="AlphaFoldDB" id="A0A4D7ARL4"/>
<dbReference type="InterPro" id="IPR003594">
    <property type="entry name" value="HATPase_dom"/>
</dbReference>